<dbReference type="PANTHER" id="PTHR32282">
    <property type="entry name" value="BINDING PROTEIN TRANSPEPTIDASE, PUTATIVE-RELATED"/>
    <property type="match status" value="1"/>
</dbReference>
<dbReference type="GO" id="GO:0005886">
    <property type="term" value="C:plasma membrane"/>
    <property type="evidence" value="ECO:0007669"/>
    <property type="project" value="UniProtKB-SubCell"/>
</dbReference>
<evidence type="ECO:0000256" key="13">
    <source>
        <dbReference type="ARBA" id="ARBA00022692"/>
    </source>
</evidence>
<reference evidence="29" key="1">
    <citation type="submission" date="2022-07" db="EMBL/GenBank/DDBJ databases">
        <title>Enhanced cultured diversity of the mouse gut microbiota enables custom-made synthetic communities.</title>
        <authorList>
            <person name="Afrizal A."/>
        </authorList>
    </citation>
    <scope>NUCLEOTIDE SEQUENCE</scope>
    <source>
        <strain evidence="29">DSM 28593</strain>
    </source>
</reference>
<evidence type="ECO:0000256" key="16">
    <source>
        <dbReference type="ARBA" id="ARBA00022968"/>
    </source>
</evidence>
<dbReference type="InterPro" id="IPR036950">
    <property type="entry name" value="PBP_transglycosylase"/>
</dbReference>
<dbReference type="GO" id="GO:0071555">
    <property type="term" value="P:cell wall organization"/>
    <property type="evidence" value="ECO:0007669"/>
    <property type="project" value="UniProtKB-KW"/>
</dbReference>
<feature type="domain" description="Glycosyl transferase family 51" evidence="28">
    <location>
        <begin position="45"/>
        <end position="219"/>
    </location>
</feature>
<dbReference type="PANTHER" id="PTHR32282:SF11">
    <property type="entry name" value="PENICILLIN-BINDING PROTEIN 1B"/>
    <property type="match status" value="1"/>
</dbReference>
<dbReference type="Gene3D" id="3.40.710.10">
    <property type="entry name" value="DD-peptidase/beta-lactamase superfamily"/>
    <property type="match status" value="1"/>
</dbReference>
<evidence type="ECO:0000313" key="30">
    <source>
        <dbReference type="Proteomes" id="UP001205748"/>
    </source>
</evidence>
<evidence type="ECO:0000256" key="3">
    <source>
        <dbReference type="ARBA" id="ARBA00004752"/>
    </source>
</evidence>
<dbReference type="NCBIfam" id="TIGR02074">
    <property type="entry name" value="PBP_1a_fam"/>
    <property type="match status" value="1"/>
</dbReference>
<dbReference type="FunFam" id="1.10.3810.10:FF:000001">
    <property type="entry name" value="Penicillin-binding protein 1A"/>
    <property type="match status" value="1"/>
</dbReference>
<dbReference type="InterPro" id="IPR012338">
    <property type="entry name" value="Beta-lactam/transpept-like"/>
</dbReference>
<comment type="subcellular location">
    <subcellularLocation>
        <location evidence="2">Cell membrane</location>
        <topology evidence="2">Single-pass type II membrane protein</topology>
    </subcellularLocation>
</comment>
<keyword evidence="18" id="KW-1133">Transmembrane helix</keyword>
<dbReference type="GO" id="GO:0046677">
    <property type="term" value="P:response to antibiotic"/>
    <property type="evidence" value="ECO:0007669"/>
    <property type="project" value="UniProtKB-KW"/>
</dbReference>
<keyword evidence="20" id="KW-0046">Antibiotic resistance</keyword>
<evidence type="ECO:0000256" key="8">
    <source>
        <dbReference type="ARBA" id="ARBA00022475"/>
    </source>
</evidence>
<dbReference type="InterPro" id="IPR001264">
    <property type="entry name" value="Glyco_trans_51"/>
</dbReference>
<evidence type="ECO:0000256" key="26">
    <source>
        <dbReference type="ARBA" id="ARBA00060592"/>
    </source>
</evidence>
<evidence type="ECO:0000256" key="7">
    <source>
        <dbReference type="ARBA" id="ARBA00018638"/>
    </source>
</evidence>
<evidence type="ECO:0000256" key="5">
    <source>
        <dbReference type="ARBA" id="ARBA00007739"/>
    </source>
</evidence>
<gene>
    <name evidence="29" type="ORF">NSA47_01730</name>
</gene>
<evidence type="ECO:0000256" key="2">
    <source>
        <dbReference type="ARBA" id="ARBA00004401"/>
    </source>
</evidence>
<evidence type="ECO:0000259" key="28">
    <source>
        <dbReference type="Pfam" id="PF00912"/>
    </source>
</evidence>
<keyword evidence="14" id="KW-0378">Hydrolase</keyword>
<evidence type="ECO:0000256" key="22">
    <source>
        <dbReference type="ARBA" id="ARBA00023316"/>
    </source>
</evidence>
<accession>A0AAE3L362</accession>
<evidence type="ECO:0000256" key="17">
    <source>
        <dbReference type="ARBA" id="ARBA00022984"/>
    </source>
</evidence>
<evidence type="ECO:0000256" key="25">
    <source>
        <dbReference type="ARBA" id="ARBA00049902"/>
    </source>
</evidence>
<keyword evidence="12" id="KW-0808">Transferase</keyword>
<comment type="similarity">
    <text evidence="4">In the C-terminal section; belongs to the transpeptidase family.</text>
</comment>
<evidence type="ECO:0000256" key="14">
    <source>
        <dbReference type="ARBA" id="ARBA00022801"/>
    </source>
</evidence>
<dbReference type="GO" id="GO:0008658">
    <property type="term" value="F:penicillin binding"/>
    <property type="evidence" value="ECO:0007669"/>
    <property type="project" value="InterPro"/>
</dbReference>
<dbReference type="Proteomes" id="UP001205748">
    <property type="component" value="Unassembled WGS sequence"/>
</dbReference>
<feature type="domain" description="Penicillin-binding protein transpeptidase" evidence="27">
    <location>
        <begin position="332"/>
        <end position="592"/>
    </location>
</feature>
<dbReference type="GO" id="GO:0009002">
    <property type="term" value="F:serine-type D-Ala-D-Ala carboxypeptidase activity"/>
    <property type="evidence" value="ECO:0007669"/>
    <property type="project" value="UniProtKB-EC"/>
</dbReference>
<keyword evidence="10" id="KW-0645">Protease</keyword>
<dbReference type="GO" id="GO:0030288">
    <property type="term" value="C:outer membrane-bounded periplasmic space"/>
    <property type="evidence" value="ECO:0007669"/>
    <property type="project" value="TreeGrafter"/>
</dbReference>
<evidence type="ECO:0000256" key="24">
    <source>
        <dbReference type="ARBA" id="ARBA00044770"/>
    </source>
</evidence>
<dbReference type="GO" id="GO:0008360">
    <property type="term" value="P:regulation of cell shape"/>
    <property type="evidence" value="ECO:0007669"/>
    <property type="project" value="UniProtKB-KW"/>
</dbReference>
<evidence type="ECO:0000256" key="9">
    <source>
        <dbReference type="ARBA" id="ARBA00022645"/>
    </source>
</evidence>
<evidence type="ECO:0000256" key="11">
    <source>
        <dbReference type="ARBA" id="ARBA00022676"/>
    </source>
</evidence>
<evidence type="ECO:0000256" key="15">
    <source>
        <dbReference type="ARBA" id="ARBA00022960"/>
    </source>
</evidence>
<keyword evidence="21" id="KW-0511">Multifunctional enzyme</keyword>
<keyword evidence="8" id="KW-1003">Cell membrane</keyword>
<comment type="function">
    <text evidence="1">Cell wall formation. Synthesis of cross-linked peptidoglycan from the lipid intermediates. The enzyme has a penicillin-insensitive transglycosylase N-terminal domain (formation of linear glycan strands) and a penicillin-sensitive transpeptidase C-terminal domain (cross-linking of the peptide subunits).</text>
</comment>
<dbReference type="EMBL" id="JANKAS010000001">
    <property type="protein sequence ID" value="MCR1897708.1"/>
    <property type="molecule type" value="Genomic_DNA"/>
</dbReference>
<keyword evidence="9" id="KW-0121">Carboxypeptidase</keyword>
<evidence type="ECO:0000256" key="12">
    <source>
        <dbReference type="ARBA" id="ARBA00022679"/>
    </source>
</evidence>
<sequence length="735" mass="83070">MKTIKLLGILFILTILLSSCSGGKLNISSYEYQPKMKSQIFSSDEQLIGEVYNENRTYVQLEKIPKDLQKAIVAVEDSRFYKHSGFDIIRIVKAVMVDIKSGQLKEGASTITQQLAKNLFLTNEKSFVRKFKELIYSIQLERKYTKDEILEMYLNEIYLGQLIYGVQEASTRYLGKDVWDLSLAESAFIAGLPQAPSAYDPTKHFERAKKRQEVVLNRMAANEDITQTQADTAKKEEITIIESKDRGFKGKYKNGDEHFVNQVINQLISHFSKEIEMREKVDSQEAREMAEYQINNGGYKIHTTLKQSLQDQAIAAIQQGLKNYGLGEHANGVMVSIEPNTGRVLSYYGGLRDIDMAKKARQPGSTIKPLYFAGAINDGTINDHTIVLDEPTNFNGYEPKNFGDKYMGYVTTREALVHSLNNASVKVMDYMGVESAIEYLQKFGMSHLVQEDRQLATALGGMTQGITPIELANAYGVLANDGVYKEAYFIEKVEDLHGNIIYSKEEQNLETRQVLSVDTAAQVTDMLTDVVNRGTAQRARLPYYTAGKTGTTDSKKDLWFVGYLDNLVTSVWLGNEDNQALQGGSSIAADIYGKYNNSLLKNKLIATEGLQVVTTYDDTTQITIVPPDKDINQLQNLTEEDVAEITIPTNEISYFEDRLVEKVSIDKVTEMRFVEGRCPEENREVKIYLQGQAPQEECTSPHIIDRFQDFYNNLWNKPDPSMENQESFIRTKKAA</sequence>
<dbReference type="SUPFAM" id="SSF56601">
    <property type="entry name" value="beta-lactamase/transpeptidase-like"/>
    <property type="match status" value="1"/>
</dbReference>
<comment type="caution">
    <text evidence="29">The sequence shown here is derived from an EMBL/GenBank/DDBJ whole genome shotgun (WGS) entry which is preliminary data.</text>
</comment>
<dbReference type="GO" id="GO:0006508">
    <property type="term" value="P:proteolysis"/>
    <property type="evidence" value="ECO:0007669"/>
    <property type="project" value="UniProtKB-KW"/>
</dbReference>
<dbReference type="AlphaFoldDB" id="A0AAE3L362"/>
<dbReference type="InterPro" id="IPR023346">
    <property type="entry name" value="Lysozyme-like_dom_sf"/>
</dbReference>
<evidence type="ECO:0000256" key="1">
    <source>
        <dbReference type="ARBA" id="ARBA00002624"/>
    </source>
</evidence>
<organism evidence="29 30">
    <name type="scientific">Irregularibacter muris</name>
    <dbReference type="NCBI Taxonomy" id="1796619"/>
    <lineage>
        <taxon>Bacteria</taxon>
        <taxon>Bacillati</taxon>
        <taxon>Bacillota</taxon>
        <taxon>Clostridia</taxon>
        <taxon>Eubacteriales</taxon>
        <taxon>Eubacteriaceae</taxon>
        <taxon>Irregularibacter</taxon>
    </lineage>
</organism>
<dbReference type="Pfam" id="PF00905">
    <property type="entry name" value="Transpeptidase"/>
    <property type="match status" value="1"/>
</dbReference>
<dbReference type="EC" id="3.4.16.4" evidence="6"/>
<comment type="catalytic activity">
    <reaction evidence="25">
        <text>[GlcNAc-(1-&gt;4)-Mur2Ac(oyl-L-Ala-gamma-D-Glu-L-Lys-D-Ala-D-Ala)](n)-di-trans,octa-cis-undecaprenyl diphosphate + beta-D-GlcNAc-(1-&gt;4)-Mur2Ac(oyl-L-Ala-gamma-D-Glu-L-Lys-D-Ala-D-Ala)-di-trans,octa-cis-undecaprenyl diphosphate = [GlcNAc-(1-&gt;4)-Mur2Ac(oyl-L-Ala-gamma-D-Glu-L-Lys-D-Ala-D-Ala)](n+1)-di-trans,octa-cis-undecaprenyl diphosphate + di-trans,octa-cis-undecaprenyl diphosphate + H(+)</text>
        <dbReference type="Rhea" id="RHEA:23708"/>
        <dbReference type="Rhea" id="RHEA-COMP:9602"/>
        <dbReference type="Rhea" id="RHEA-COMP:9603"/>
        <dbReference type="ChEBI" id="CHEBI:15378"/>
        <dbReference type="ChEBI" id="CHEBI:58405"/>
        <dbReference type="ChEBI" id="CHEBI:60033"/>
        <dbReference type="ChEBI" id="CHEBI:78435"/>
        <dbReference type="EC" id="2.4.99.28"/>
    </reaction>
</comment>
<evidence type="ECO:0000313" key="29">
    <source>
        <dbReference type="EMBL" id="MCR1897708.1"/>
    </source>
</evidence>
<comment type="pathway">
    <text evidence="3">Cell wall biogenesis; peptidoglycan biosynthesis.</text>
</comment>
<comment type="pathway">
    <text evidence="26">Glycan biosynthesis.</text>
</comment>
<evidence type="ECO:0000259" key="27">
    <source>
        <dbReference type="Pfam" id="PF00905"/>
    </source>
</evidence>
<keyword evidence="11" id="KW-0328">Glycosyltransferase</keyword>
<comment type="catalytic activity">
    <reaction evidence="23">
        <text>Preferential cleavage: (Ac)2-L-Lys-D-Ala-|-D-Ala. Also transpeptidation of peptidyl-alanyl moieties that are N-acyl substituents of D-alanine.</text>
        <dbReference type="EC" id="3.4.16.4"/>
    </reaction>
</comment>
<dbReference type="EC" id="2.4.99.28" evidence="24"/>
<dbReference type="PROSITE" id="PS51257">
    <property type="entry name" value="PROKAR_LIPOPROTEIN"/>
    <property type="match status" value="1"/>
</dbReference>
<dbReference type="InterPro" id="IPR001460">
    <property type="entry name" value="PCN-bd_Tpept"/>
</dbReference>
<dbReference type="SUPFAM" id="SSF53955">
    <property type="entry name" value="Lysozyme-like"/>
    <property type="match status" value="1"/>
</dbReference>
<dbReference type="GO" id="GO:0009252">
    <property type="term" value="P:peptidoglycan biosynthetic process"/>
    <property type="evidence" value="ECO:0007669"/>
    <property type="project" value="UniProtKB-KW"/>
</dbReference>
<dbReference type="Pfam" id="PF00912">
    <property type="entry name" value="Transgly"/>
    <property type="match status" value="1"/>
</dbReference>
<keyword evidence="16" id="KW-0735">Signal-anchor</keyword>
<dbReference type="GO" id="GO:0008955">
    <property type="term" value="F:peptidoglycan glycosyltransferase activity"/>
    <property type="evidence" value="ECO:0007669"/>
    <property type="project" value="UniProtKB-EC"/>
</dbReference>
<keyword evidence="17" id="KW-0573">Peptidoglycan synthesis</keyword>
<keyword evidence="30" id="KW-1185">Reference proteome</keyword>
<evidence type="ECO:0000256" key="21">
    <source>
        <dbReference type="ARBA" id="ARBA00023268"/>
    </source>
</evidence>
<name>A0AAE3L362_9FIRM</name>
<dbReference type="RefSeq" id="WP_257529121.1">
    <property type="nucleotide sequence ID" value="NZ_JANKAS010000001.1"/>
</dbReference>
<keyword evidence="13" id="KW-0812">Transmembrane</keyword>
<dbReference type="InterPro" id="IPR050396">
    <property type="entry name" value="Glycosyltr_51/Transpeptidase"/>
</dbReference>
<keyword evidence="19" id="KW-0472">Membrane</keyword>
<keyword evidence="22" id="KW-0961">Cell wall biogenesis/degradation</keyword>
<evidence type="ECO:0000256" key="18">
    <source>
        <dbReference type="ARBA" id="ARBA00022989"/>
    </source>
</evidence>
<proteinExistence type="inferred from homology"/>
<protein>
    <recommendedName>
        <fullName evidence="7">Penicillin-binding protein 1A</fullName>
        <ecNumber evidence="24">2.4.99.28</ecNumber>
        <ecNumber evidence="6">3.4.16.4</ecNumber>
    </recommendedName>
</protein>
<comment type="similarity">
    <text evidence="5">In the N-terminal section; belongs to the glycosyltransferase 51 family.</text>
</comment>
<evidence type="ECO:0000256" key="4">
    <source>
        <dbReference type="ARBA" id="ARBA00007090"/>
    </source>
</evidence>
<evidence type="ECO:0000256" key="19">
    <source>
        <dbReference type="ARBA" id="ARBA00023136"/>
    </source>
</evidence>
<dbReference type="Gene3D" id="1.10.3810.10">
    <property type="entry name" value="Biosynthetic peptidoglycan transglycosylase-like"/>
    <property type="match status" value="1"/>
</dbReference>
<evidence type="ECO:0000256" key="10">
    <source>
        <dbReference type="ARBA" id="ARBA00022670"/>
    </source>
</evidence>
<keyword evidence="15" id="KW-0133">Cell shape</keyword>
<evidence type="ECO:0000256" key="6">
    <source>
        <dbReference type="ARBA" id="ARBA00012448"/>
    </source>
</evidence>
<evidence type="ECO:0000256" key="23">
    <source>
        <dbReference type="ARBA" id="ARBA00034000"/>
    </source>
</evidence>
<evidence type="ECO:0000256" key="20">
    <source>
        <dbReference type="ARBA" id="ARBA00023251"/>
    </source>
</evidence>